<comment type="caution">
    <text evidence="5">The sequence shown here is derived from an EMBL/GenBank/DDBJ whole genome shotgun (WGS) entry which is preliminary data.</text>
</comment>
<evidence type="ECO:0000313" key="5">
    <source>
        <dbReference type="EMBL" id="OLV19013.1"/>
    </source>
</evidence>
<feature type="domain" description="Right handed beta helix" evidence="4">
    <location>
        <begin position="736"/>
        <end position="889"/>
    </location>
</feature>
<dbReference type="InterPro" id="IPR013783">
    <property type="entry name" value="Ig-like_fold"/>
</dbReference>
<evidence type="ECO:0000256" key="2">
    <source>
        <dbReference type="SAM" id="SignalP"/>
    </source>
</evidence>
<dbReference type="Gene3D" id="2.160.20.10">
    <property type="entry name" value="Single-stranded right-handed beta-helix, Pectin lyase-like"/>
    <property type="match status" value="1"/>
</dbReference>
<evidence type="ECO:0008006" key="7">
    <source>
        <dbReference type="Google" id="ProtNLM"/>
    </source>
</evidence>
<organism evidence="5 6">
    <name type="scientific">Deinococcus marmoris</name>
    <dbReference type="NCBI Taxonomy" id="249408"/>
    <lineage>
        <taxon>Bacteria</taxon>
        <taxon>Thermotogati</taxon>
        <taxon>Deinococcota</taxon>
        <taxon>Deinococci</taxon>
        <taxon>Deinococcales</taxon>
        <taxon>Deinococcaceae</taxon>
        <taxon>Deinococcus</taxon>
    </lineage>
</organism>
<dbReference type="Gene3D" id="2.60.40.10">
    <property type="entry name" value="Immunoglobulins"/>
    <property type="match status" value="1"/>
</dbReference>
<sequence length="1238" mass="124911">MKRINLLSRLGRAGLGVLASGLCMSNFAGAASFDLQFVNGVAVPGGGTCGLTLNSRCRFNNVVVGAGTGSGNPFQRDVIITLTRLNDATLTNVFDNATPILSATPVPAASQAQFFAPTVTPTQNEAGLTSWAEFTFDFVSPGGAAPLAGAGTATLPGSFWVTSFDTDGDSGTLREFVEFVGIPAADTDLSSGTALSSSTAVDGGVQYQSSTNVQGDISTSDVHKASAVFSNKSSFKLVYGARTGTSGTSAGGRLTVFDFFKPDAVVLRSAVDGYKSVKLTTDADTSGTVTAGDTLTWTITYVNTGNAAVSNFQITDALPSNVTFTTGSQVVTRGTGSTAVKRNGYDGSGNLLTNTGVLGTNSSITVSIPVVVGTGATNTTLSNQASAGGVLTDNVDSDTVFPPSVGAASGFGTVPSGSVTQTELTTVNPTTVAITKLYAISGNVYEDYNYGGGAGRVYNAGQGMSLRPNVRVELYSSAGGNVLATAFTNASGAYIFTGQLPGTYKVRVVNSFVTSSRTGGCAQAVNVSTPPAGCTQIPVQTYINGSVNQVGGAAPAGTDPALSTTTLPVGAESVASVTISTADVPDVDFGFNFDTIVNTNDSGQGSLRQFVTNSNALLGNSSLVQVGQTAGKETSIFMVPTGVLTGGVAVINLASTLDVTDSNTSIDATTQTANTTTSTGDTNTGALGTGGLIGVDNLPLSKVDRPEVEITLTAAKALQISAANFTLRGVALHGGNQLVLGTGTNAADNALIEKNIFGTTAKAFTLPASLPSAQYGIYVVNGSGTILNNLIGYSYNSGINYLGGGAGLTIQNNEFQQSGYVQAGGDAITLTGSTTAGFAKPVTITGNLLASSNSSGIQFEIGSVANNTVTNNTITGNGKGGAATRLEGSGIHYLARNATVNSTNSDTITKNVIYNSLSSGVVVNFGQKNVTISQNSFYLNGLTSIDFTASDGYVGGNANYGKGNGVTPNDGATVAREGNTGQDYPVFTAITLGGGILDVTGYVGNGTSTSFDSTSAVIEIYKADDDGNQNGAVLVGDGKSVPHGEGKTYLGTLTVTLGAKGAFSGTLSAGAFTANDSLTATATIVGNTSEFSPNIKQAPRITLLKLGRNSTQNTAFVDQNGTVGAKPGETVEYCIAYSNAGSDALNFKLTDNVPVGMNALTDGYVVSKGVRWADGTVIAAGATATPTGSDLTSTDTDSDKGSLTTTLGLGKGTMTLDLGPSGLAAGGKGTVCFQAKVP</sequence>
<dbReference type="InterPro" id="IPR001434">
    <property type="entry name" value="OmcB-like_DUF11"/>
</dbReference>
<dbReference type="EMBL" id="MSTI01000046">
    <property type="protein sequence ID" value="OLV19013.1"/>
    <property type="molecule type" value="Genomic_DNA"/>
</dbReference>
<evidence type="ECO:0000256" key="1">
    <source>
        <dbReference type="SAM" id="MobiDB-lite"/>
    </source>
</evidence>
<dbReference type="SMART" id="SM00710">
    <property type="entry name" value="PbH1"/>
    <property type="match status" value="6"/>
</dbReference>
<proteinExistence type="predicted"/>
<protein>
    <recommendedName>
        <fullName evidence="7">DUF11 domain-containing protein</fullName>
    </recommendedName>
</protein>
<dbReference type="InterPro" id="IPR011050">
    <property type="entry name" value="Pectin_lyase_fold/virulence"/>
</dbReference>
<dbReference type="InterPro" id="IPR006626">
    <property type="entry name" value="PbH1"/>
</dbReference>
<dbReference type="AlphaFoldDB" id="A0A1U7P1G8"/>
<dbReference type="InterPro" id="IPR047589">
    <property type="entry name" value="DUF11_rpt"/>
</dbReference>
<evidence type="ECO:0000313" key="6">
    <source>
        <dbReference type="Proteomes" id="UP000186607"/>
    </source>
</evidence>
<evidence type="ECO:0000259" key="4">
    <source>
        <dbReference type="Pfam" id="PF13229"/>
    </source>
</evidence>
<dbReference type="Pfam" id="PF01345">
    <property type="entry name" value="DUF11"/>
    <property type="match status" value="1"/>
</dbReference>
<dbReference type="Pfam" id="PF13229">
    <property type="entry name" value="Beta_helix"/>
    <property type="match status" value="1"/>
</dbReference>
<dbReference type="NCBIfam" id="TIGR01451">
    <property type="entry name" value="B_ant_repeat"/>
    <property type="match status" value="1"/>
</dbReference>
<dbReference type="Proteomes" id="UP000186607">
    <property type="component" value="Unassembled WGS sequence"/>
</dbReference>
<feature type="domain" description="DUF11" evidence="3">
    <location>
        <begin position="280"/>
        <end position="397"/>
    </location>
</feature>
<reference evidence="5 6" key="1">
    <citation type="submission" date="2017-01" db="EMBL/GenBank/DDBJ databases">
        <title>Genome Analysis of Deinococcus marmoris KOPRI26562.</title>
        <authorList>
            <person name="Kim J.H."/>
            <person name="Oh H.-M."/>
        </authorList>
    </citation>
    <scope>NUCLEOTIDE SEQUENCE [LARGE SCALE GENOMIC DNA]</scope>
    <source>
        <strain evidence="5 6">KOPRI26562</strain>
    </source>
</reference>
<dbReference type="STRING" id="249408.BOO71_0004063"/>
<keyword evidence="2" id="KW-0732">Signal</keyword>
<dbReference type="SUPFAM" id="SSF51126">
    <property type="entry name" value="Pectin lyase-like"/>
    <property type="match status" value="1"/>
</dbReference>
<feature type="chain" id="PRO_5012007462" description="DUF11 domain-containing protein" evidence="2">
    <location>
        <begin position="31"/>
        <end position="1238"/>
    </location>
</feature>
<dbReference type="SUPFAM" id="SSF117074">
    <property type="entry name" value="Hypothetical protein PA1324"/>
    <property type="match status" value="1"/>
</dbReference>
<feature type="signal peptide" evidence="2">
    <location>
        <begin position="1"/>
        <end position="30"/>
    </location>
</feature>
<dbReference type="InterPro" id="IPR012334">
    <property type="entry name" value="Pectin_lyas_fold"/>
</dbReference>
<gene>
    <name evidence="5" type="ORF">BOO71_0004063</name>
</gene>
<accession>A0A1U7P1G8</accession>
<feature type="region of interest" description="Disordered" evidence="1">
    <location>
        <begin position="1183"/>
        <end position="1203"/>
    </location>
</feature>
<feature type="compositionally biased region" description="Low complexity" evidence="1">
    <location>
        <begin position="1187"/>
        <end position="1203"/>
    </location>
</feature>
<keyword evidence="6" id="KW-1185">Reference proteome</keyword>
<name>A0A1U7P1G8_9DEIO</name>
<dbReference type="InterPro" id="IPR039448">
    <property type="entry name" value="Beta_helix"/>
</dbReference>
<evidence type="ECO:0000259" key="3">
    <source>
        <dbReference type="Pfam" id="PF01345"/>
    </source>
</evidence>